<evidence type="ECO:0000256" key="6">
    <source>
        <dbReference type="ARBA" id="ARBA00022840"/>
    </source>
</evidence>
<dbReference type="RefSeq" id="WP_208254318.1">
    <property type="nucleotide sequence ID" value="NZ_JAGEOJ010000002.1"/>
</dbReference>
<keyword evidence="13" id="KW-1185">Reference proteome</keyword>
<feature type="transmembrane region" description="Helical" evidence="9">
    <location>
        <begin position="528"/>
        <end position="549"/>
    </location>
</feature>
<evidence type="ECO:0000313" key="12">
    <source>
        <dbReference type="EMBL" id="MBO2446738.1"/>
    </source>
</evidence>
<evidence type="ECO:0000259" key="11">
    <source>
        <dbReference type="PROSITE" id="PS50850"/>
    </source>
</evidence>
<dbReference type="PROSITE" id="PS50011">
    <property type="entry name" value="PROTEIN_KINASE_DOM"/>
    <property type="match status" value="1"/>
</dbReference>
<evidence type="ECO:0000256" key="5">
    <source>
        <dbReference type="ARBA" id="ARBA00022777"/>
    </source>
</evidence>
<feature type="transmembrane region" description="Helical" evidence="9">
    <location>
        <begin position="340"/>
        <end position="360"/>
    </location>
</feature>
<dbReference type="InterPro" id="IPR011009">
    <property type="entry name" value="Kinase-like_dom_sf"/>
</dbReference>
<feature type="domain" description="Protein kinase" evidence="10">
    <location>
        <begin position="16"/>
        <end position="265"/>
    </location>
</feature>
<dbReference type="SUPFAM" id="SSF56112">
    <property type="entry name" value="Protein kinase-like (PK-like)"/>
    <property type="match status" value="1"/>
</dbReference>
<dbReference type="GO" id="GO:0004674">
    <property type="term" value="F:protein serine/threonine kinase activity"/>
    <property type="evidence" value="ECO:0007669"/>
    <property type="project" value="TreeGrafter"/>
</dbReference>
<dbReference type="EMBL" id="JAGEOJ010000002">
    <property type="protein sequence ID" value="MBO2446738.1"/>
    <property type="molecule type" value="Genomic_DNA"/>
</dbReference>
<dbReference type="Gene3D" id="1.10.510.10">
    <property type="entry name" value="Transferase(Phosphotransferase) domain 1"/>
    <property type="match status" value="1"/>
</dbReference>
<dbReference type="InterPro" id="IPR000719">
    <property type="entry name" value="Prot_kinase_dom"/>
</dbReference>
<evidence type="ECO:0000256" key="3">
    <source>
        <dbReference type="ARBA" id="ARBA00022692"/>
    </source>
</evidence>
<feature type="transmembrane region" description="Helical" evidence="9">
    <location>
        <begin position="656"/>
        <end position="676"/>
    </location>
</feature>
<dbReference type="GO" id="GO:0005524">
    <property type="term" value="F:ATP binding"/>
    <property type="evidence" value="ECO:0007669"/>
    <property type="project" value="UniProtKB-KW"/>
</dbReference>
<organism evidence="12 13">
    <name type="scientific">Actinomadura barringtoniae</name>
    <dbReference type="NCBI Taxonomy" id="1427535"/>
    <lineage>
        <taxon>Bacteria</taxon>
        <taxon>Bacillati</taxon>
        <taxon>Actinomycetota</taxon>
        <taxon>Actinomycetes</taxon>
        <taxon>Streptosporangiales</taxon>
        <taxon>Thermomonosporaceae</taxon>
        <taxon>Actinomadura</taxon>
    </lineage>
</organism>
<keyword evidence="6" id="KW-0067">ATP-binding</keyword>
<dbReference type="Pfam" id="PF07690">
    <property type="entry name" value="MFS_1"/>
    <property type="match status" value="1"/>
</dbReference>
<evidence type="ECO:0000259" key="10">
    <source>
        <dbReference type="PROSITE" id="PS50011"/>
    </source>
</evidence>
<evidence type="ECO:0000256" key="1">
    <source>
        <dbReference type="ARBA" id="ARBA00004651"/>
    </source>
</evidence>
<protein>
    <submittedName>
        <fullName evidence="12">MFS transporter</fullName>
    </submittedName>
</protein>
<dbReference type="Gene3D" id="3.30.200.20">
    <property type="entry name" value="Phosphorylase Kinase, domain 1"/>
    <property type="match status" value="1"/>
</dbReference>
<name>A0A939T2K0_9ACTN</name>
<dbReference type="SUPFAM" id="SSF103473">
    <property type="entry name" value="MFS general substrate transporter"/>
    <property type="match status" value="1"/>
</dbReference>
<keyword evidence="4" id="KW-0547">Nucleotide-binding</keyword>
<sequence>MAGPLRPGDPERLGEYELAGRLGEGGQGVVFEGRGPEGERVAVKLLRAQFTSDASARARFVREIEAAERVAGFCTAQVLDADSEGDQPYIVSEFVPGRSLQELVREEGPRTGGELYRLAIGTATALAAIHEAGIVHRDFKPPNVLMGPDGPRVIDFGIAKALDATGTMTSHVVGTPAYMAPEQVAGAVVGPHTDIFAWAATVLYAATGRSPFGNDTIPAVMHRVLHADPDLSALPQQLAGLVAACLSKDPGRRPSAPQLLLHLLDHQGAAPAGAAAMLEQGASMATGKFAPVVAPGAAPVAPTLPGQAVPTLPPMVGPPPFLPPGPPLPAVPRGIAGGNAVLTLAAVTVAALAVGLGNSFTLNAMPVNAHTQLWFSLAYPLALVVTVVPFGRLADSIGRKKVFLAGLGVFAISLMLGGWFFLDFQDAAGAWLQLLPRALMGIGAAAVLAPSLALLQDMFPGRRLGIALGVWGAFLGVPQVAASVTARMVRDFGARWVLYFAAVPLVLLAAVLGAFGTRDSRREGRGRAADVAGTVLLSLFGAGVIFGVWCGGSYGWIDWRTLAGLVPAAAVLVALVTVALAVRPHLLPLRLVLSAVAAIAAFASLSVLDQAVFEWTFYGGYGQGSLLGLRLSPVLIGALVSAPVTGLLCWRLGPRWPMTAATALVAIATAALAFGQNGGSPYLVIAAWLFLYGLAWGALAVSVAMAILGDVPEGLAGFGSGLQEQIALLGTGLVSVFMAFRGDGDLIAPPSAARGYRPDYEAMLRTPLLLAAAVAVAAAVLAAFIRRPADR</sequence>
<dbReference type="Gene3D" id="1.20.1250.20">
    <property type="entry name" value="MFS general substrate transporter like domains"/>
    <property type="match status" value="2"/>
</dbReference>
<keyword evidence="2" id="KW-0808">Transferase</keyword>
<evidence type="ECO:0000256" key="9">
    <source>
        <dbReference type="SAM" id="Phobius"/>
    </source>
</evidence>
<dbReference type="PANTHER" id="PTHR43289:SF34">
    <property type="entry name" value="SERINE_THREONINE-PROTEIN KINASE YBDM-RELATED"/>
    <property type="match status" value="1"/>
</dbReference>
<dbReference type="Proteomes" id="UP000669179">
    <property type="component" value="Unassembled WGS sequence"/>
</dbReference>
<evidence type="ECO:0000256" key="4">
    <source>
        <dbReference type="ARBA" id="ARBA00022741"/>
    </source>
</evidence>
<feature type="domain" description="Major facilitator superfamily (MFS) profile" evidence="11">
    <location>
        <begin position="331"/>
        <end position="790"/>
    </location>
</feature>
<dbReference type="InterPro" id="IPR008271">
    <property type="entry name" value="Ser/Thr_kinase_AS"/>
</dbReference>
<dbReference type="InterPro" id="IPR011701">
    <property type="entry name" value="MFS"/>
</dbReference>
<feature type="transmembrane region" description="Helical" evidence="9">
    <location>
        <begin position="726"/>
        <end position="742"/>
    </location>
</feature>
<keyword evidence="7 9" id="KW-1133">Transmembrane helix</keyword>
<feature type="transmembrane region" description="Helical" evidence="9">
    <location>
        <begin position="372"/>
        <end position="390"/>
    </location>
</feature>
<proteinExistence type="predicted"/>
<feature type="transmembrane region" description="Helical" evidence="9">
    <location>
        <begin position="589"/>
        <end position="608"/>
    </location>
</feature>
<dbReference type="InterPro" id="IPR036259">
    <property type="entry name" value="MFS_trans_sf"/>
</dbReference>
<reference evidence="12" key="1">
    <citation type="submission" date="2021-03" db="EMBL/GenBank/DDBJ databases">
        <authorList>
            <person name="Kanchanasin P."/>
            <person name="Saeng-In P."/>
            <person name="Phongsopitanun W."/>
            <person name="Yuki M."/>
            <person name="Kudo T."/>
            <person name="Ohkuma M."/>
            <person name="Tanasupawat S."/>
        </authorList>
    </citation>
    <scope>NUCLEOTIDE SEQUENCE</scope>
    <source>
        <strain evidence="12">GKU 128</strain>
    </source>
</reference>
<feature type="transmembrane region" description="Helical" evidence="9">
    <location>
        <begin position="682"/>
        <end position="705"/>
    </location>
</feature>
<dbReference type="CDD" id="cd14014">
    <property type="entry name" value="STKc_PknB_like"/>
    <property type="match status" value="1"/>
</dbReference>
<feature type="transmembrane region" description="Helical" evidence="9">
    <location>
        <begin position="496"/>
        <end position="516"/>
    </location>
</feature>
<dbReference type="PROSITE" id="PS00108">
    <property type="entry name" value="PROTEIN_KINASE_ST"/>
    <property type="match status" value="1"/>
</dbReference>
<evidence type="ECO:0000256" key="8">
    <source>
        <dbReference type="ARBA" id="ARBA00023136"/>
    </source>
</evidence>
<dbReference type="PROSITE" id="PS50850">
    <property type="entry name" value="MFS"/>
    <property type="match status" value="1"/>
</dbReference>
<feature type="transmembrane region" description="Helical" evidence="9">
    <location>
        <begin position="762"/>
        <end position="785"/>
    </location>
</feature>
<dbReference type="GO" id="GO:0005886">
    <property type="term" value="C:plasma membrane"/>
    <property type="evidence" value="ECO:0007669"/>
    <property type="project" value="UniProtKB-SubCell"/>
</dbReference>
<evidence type="ECO:0000313" key="13">
    <source>
        <dbReference type="Proteomes" id="UP000669179"/>
    </source>
</evidence>
<dbReference type="AlphaFoldDB" id="A0A939T2K0"/>
<dbReference type="InterPro" id="IPR020846">
    <property type="entry name" value="MFS_dom"/>
</dbReference>
<feature type="transmembrane region" description="Helical" evidence="9">
    <location>
        <begin position="561"/>
        <end position="582"/>
    </location>
</feature>
<comment type="subcellular location">
    <subcellularLocation>
        <location evidence="1">Cell membrane</location>
        <topology evidence="1">Multi-pass membrane protein</topology>
    </subcellularLocation>
</comment>
<keyword evidence="5" id="KW-0418">Kinase</keyword>
<dbReference type="Pfam" id="PF00069">
    <property type="entry name" value="Pkinase"/>
    <property type="match status" value="1"/>
</dbReference>
<keyword evidence="3 9" id="KW-0812">Transmembrane</keyword>
<feature type="transmembrane region" description="Helical" evidence="9">
    <location>
        <begin position="434"/>
        <end position="455"/>
    </location>
</feature>
<dbReference type="PANTHER" id="PTHR43289">
    <property type="entry name" value="MITOGEN-ACTIVATED PROTEIN KINASE KINASE KINASE 20-RELATED"/>
    <property type="match status" value="1"/>
</dbReference>
<gene>
    <name evidence="12" type="ORF">J4573_06525</name>
</gene>
<accession>A0A939T2K0</accession>
<feature type="transmembrane region" description="Helical" evidence="9">
    <location>
        <begin position="402"/>
        <end position="422"/>
    </location>
</feature>
<evidence type="ECO:0000256" key="7">
    <source>
        <dbReference type="ARBA" id="ARBA00022989"/>
    </source>
</evidence>
<keyword evidence="8 9" id="KW-0472">Membrane</keyword>
<dbReference type="GO" id="GO:0022857">
    <property type="term" value="F:transmembrane transporter activity"/>
    <property type="evidence" value="ECO:0007669"/>
    <property type="project" value="InterPro"/>
</dbReference>
<feature type="transmembrane region" description="Helical" evidence="9">
    <location>
        <begin position="464"/>
        <end position="484"/>
    </location>
</feature>
<evidence type="ECO:0000256" key="2">
    <source>
        <dbReference type="ARBA" id="ARBA00022679"/>
    </source>
</evidence>
<comment type="caution">
    <text evidence="12">The sequence shown here is derived from an EMBL/GenBank/DDBJ whole genome shotgun (WGS) entry which is preliminary data.</text>
</comment>
<feature type="transmembrane region" description="Helical" evidence="9">
    <location>
        <begin position="628"/>
        <end position="649"/>
    </location>
</feature>